<comment type="caution">
    <text evidence="2">The sequence shown here is derived from an EMBL/GenBank/DDBJ whole genome shotgun (WGS) entry which is preliminary data.</text>
</comment>
<dbReference type="RefSeq" id="WP_052056793.1">
    <property type="nucleotide sequence ID" value="NZ_JQED01000045.1"/>
</dbReference>
<dbReference type="OrthoDB" id="543560at2"/>
<evidence type="ECO:0000313" key="3">
    <source>
        <dbReference type="Proteomes" id="UP000029843"/>
    </source>
</evidence>
<keyword evidence="1" id="KW-0732">Signal</keyword>
<organism evidence="2 3">
    <name type="scientific">Colwellia psychrerythraea</name>
    <name type="common">Vibrio psychroerythus</name>
    <dbReference type="NCBI Taxonomy" id="28229"/>
    <lineage>
        <taxon>Bacteria</taxon>
        <taxon>Pseudomonadati</taxon>
        <taxon>Pseudomonadota</taxon>
        <taxon>Gammaproteobacteria</taxon>
        <taxon>Alteromonadales</taxon>
        <taxon>Colwelliaceae</taxon>
        <taxon>Colwellia</taxon>
    </lineage>
</organism>
<dbReference type="GO" id="GO:0016020">
    <property type="term" value="C:membrane"/>
    <property type="evidence" value="ECO:0007669"/>
    <property type="project" value="InterPro"/>
</dbReference>
<sequence length="460" mass="51969" precursor="true">MKPIRSKSAITAFLMAALTGNSTFAFAEIKVEPEAAASTNKAYPNNVYFGDTHHHTSNSADAFMNGNRMGPEEAYRFAMGEKITSNSGVPVMLSRPLDFLVIADHAEGLGIMYEVYEENPTFMKDKTLQRWSKAMKAGGKAAVDATNEVIAAQAQGTLPTPLTDPKTTSSVMKTVWEKNTAIAEQYNDPGNFTAMIGYEWSSVPGGNNMHRNVLYRGNKKMADQMVPFNSWQSQDPEKLWDWMESYEKKTGDKVLAITLDEVSENELLAPKYSSGDAYETFKTLSKVVDAVPFLRSFIVNTGARTVEKEERTGKSFNIFGNLRDIRFNEMEYSVPAELGMACLREILDAIKKQNIDVIFPLEVRYIKADDIWLSPFYQRDSCAISCHNFHDKDYKKYFSIIEPIFWKYSGRPHWGKIHTLTAKDQRASYPMFDEFLRVRQAIDPKAIFTNSHINTVLGLS</sequence>
<reference evidence="2 3" key="1">
    <citation type="submission" date="2014-08" db="EMBL/GenBank/DDBJ databases">
        <title>Genomic and Phenotypic Diversity of Colwellia psychrerythraea strains from Disparate Marine Basins.</title>
        <authorList>
            <person name="Techtmann S.M."/>
            <person name="Stelling S.C."/>
            <person name="Utturkar S.M."/>
            <person name="Alshibli N."/>
            <person name="Harris A."/>
            <person name="Brown S.D."/>
            <person name="Hazen T.C."/>
        </authorList>
    </citation>
    <scope>NUCLEOTIDE SEQUENCE [LARGE SCALE GENOMIC DNA]</scope>
    <source>
        <strain evidence="2 3">ND2E</strain>
    </source>
</reference>
<dbReference type="GO" id="GO:0003885">
    <property type="term" value="F:D-arabinono-1,4-lactone oxidase activity"/>
    <property type="evidence" value="ECO:0007669"/>
    <property type="project" value="InterPro"/>
</dbReference>
<dbReference type="PATRIC" id="fig|28229.4.peg.3239"/>
<dbReference type="AlphaFoldDB" id="A0A099KD31"/>
<dbReference type="Gene3D" id="3.20.20.140">
    <property type="entry name" value="Metal-dependent hydrolases"/>
    <property type="match status" value="1"/>
</dbReference>
<dbReference type="InterPro" id="IPR016171">
    <property type="entry name" value="Vanillyl_alc_oxidase_C-sub2"/>
</dbReference>
<dbReference type="Gene3D" id="1.10.45.10">
    <property type="entry name" value="Vanillyl-alcohol Oxidase, Chain A, domain 4"/>
    <property type="match status" value="1"/>
</dbReference>
<accession>A0A099KD31</accession>
<dbReference type="InterPro" id="IPR010031">
    <property type="entry name" value="FAD_lactone_oxidase-like"/>
</dbReference>
<dbReference type="PANTHER" id="PTHR43762:SF1">
    <property type="entry name" value="D-ARABINONO-1,4-LACTONE OXIDASE"/>
    <property type="match status" value="1"/>
</dbReference>
<protein>
    <submittedName>
        <fullName evidence="2">Uncharacterized protein</fullName>
    </submittedName>
</protein>
<feature type="chain" id="PRO_5001948781" evidence="1">
    <location>
        <begin position="28"/>
        <end position="460"/>
    </location>
</feature>
<dbReference type="Pfam" id="PF12228">
    <property type="entry name" value="DUF3604"/>
    <property type="match status" value="1"/>
</dbReference>
<dbReference type="Proteomes" id="UP000029843">
    <property type="component" value="Unassembled WGS sequence"/>
</dbReference>
<name>A0A099KD31_COLPS</name>
<feature type="signal peptide" evidence="1">
    <location>
        <begin position="1"/>
        <end position="27"/>
    </location>
</feature>
<dbReference type="Gene3D" id="3.30.70.2520">
    <property type="match status" value="1"/>
</dbReference>
<dbReference type="InterPro" id="IPR022028">
    <property type="entry name" value="DUF3604"/>
</dbReference>
<gene>
    <name evidence="2" type="ORF">ND2E_3902</name>
</gene>
<evidence type="ECO:0000313" key="2">
    <source>
        <dbReference type="EMBL" id="KGJ88604.1"/>
    </source>
</evidence>
<evidence type="ECO:0000256" key="1">
    <source>
        <dbReference type="SAM" id="SignalP"/>
    </source>
</evidence>
<dbReference type="EMBL" id="JQED01000045">
    <property type="protein sequence ID" value="KGJ88604.1"/>
    <property type="molecule type" value="Genomic_DNA"/>
</dbReference>
<proteinExistence type="predicted"/>
<dbReference type="PANTHER" id="PTHR43762">
    <property type="entry name" value="L-GULONOLACTONE OXIDASE"/>
    <property type="match status" value="1"/>
</dbReference>